<evidence type="ECO:0000313" key="2">
    <source>
        <dbReference type="Proteomes" id="UP000075670"/>
    </source>
</evidence>
<dbReference type="OrthoDB" id="2085609at2"/>
<organism evidence="1 2">
    <name type="scientific">Moorella mulderi DSM 14980</name>
    <dbReference type="NCBI Taxonomy" id="1122241"/>
    <lineage>
        <taxon>Bacteria</taxon>
        <taxon>Bacillati</taxon>
        <taxon>Bacillota</taxon>
        <taxon>Clostridia</taxon>
        <taxon>Neomoorellales</taxon>
        <taxon>Neomoorellaceae</taxon>
        <taxon>Neomoorella</taxon>
    </lineage>
</organism>
<dbReference type="RefSeq" id="WP_062283247.1">
    <property type="nucleotide sequence ID" value="NZ_LTBC01000003.1"/>
</dbReference>
<comment type="caution">
    <text evidence="1">The sequence shown here is derived from an EMBL/GenBank/DDBJ whole genome shotgun (WGS) entry which is preliminary data.</text>
</comment>
<keyword evidence="2" id="KW-1185">Reference proteome</keyword>
<accession>A0A151AYT5</accession>
<gene>
    <name evidence="1" type="ORF">MOMUL_14030</name>
</gene>
<proteinExistence type="predicted"/>
<protein>
    <submittedName>
        <fullName evidence="1">Uncharacterized protein</fullName>
    </submittedName>
</protein>
<name>A0A151AYT5_9FIRM</name>
<evidence type="ECO:0000313" key="1">
    <source>
        <dbReference type="EMBL" id="KYH32801.1"/>
    </source>
</evidence>
<dbReference type="AlphaFoldDB" id="A0A151AYT5"/>
<dbReference type="Proteomes" id="UP000075670">
    <property type="component" value="Unassembled WGS sequence"/>
</dbReference>
<dbReference type="EMBL" id="LTBC01000003">
    <property type="protein sequence ID" value="KYH32801.1"/>
    <property type="molecule type" value="Genomic_DNA"/>
</dbReference>
<reference evidence="1 2" key="1">
    <citation type="submission" date="2016-02" db="EMBL/GenBank/DDBJ databases">
        <title>Genome sequence of Moorella mulderi DSM 14980.</title>
        <authorList>
            <person name="Poehlein A."/>
            <person name="Daniel R."/>
        </authorList>
    </citation>
    <scope>NUCLEOTIDE SEQUENCE [LARGE SCALE GENOMIC DNA]</scope>
    <source>
        <strain evidence="1 2">DSM 14980</strain>
    </source>
</reference>
<dbReference type="PATRIC" id="fig|1122241.3.peg.1475"/>
<sequence>MPTHINFNTEDEMIEAASDVFSAMGIPCYVAVPCFSRCIDMVALIKNNIVAIEFKLHDWRRGLAQAEHHLIAVDNSFVCLPPRQVTELMRKTFEQSEVGLLMFDINASEPFQQVFPAKNSSRKWSIGEKWLRETLGIEGQR</sequence>